<evidence type="ECO:0000313" key="1">
    <source>
        <dbReference type="EMBL" id="KAJ8669168.1"/>
    </source>
</evidence>
<protein>
    <submittedName>
        <fullName evidence="1">Uncharacterized protein</fullName>
    </submittedName>
</protein>
<sequence length="599" mass="68636">MFSGSKPFIVLIILLWNTSEVTPSQVYPTPNEIIDRAWEIMGSIRSIRKVKNFNIDGTGMIHASIMKELRSLKDDIHYLEEAASSKLKTVNQTIADVVPRIFREMYYIQDCFETFLQFYETSGKSSQEKTIESVNKILTPMTTSTWKARRVIRNLITNITESGLFEIFEPSMSRSRRFRDSMQQLIYKFFKSLAMSQVKALIITSYAYTTTGFFEESDYELWLRDEKSQLREILNDMFKTSQRAINGATQSVFPYHPLTKTDDAYMEVQVFQKYIIPKLDMGSMWSAMFDTCSKFRGAKSDCSSIHCRRESERKRCKGVLFNCAEISGIADVCYAPLSSERRYNWMKIDEGKIFGRNDSCLTVQRVAPEFRSGFCMCDCEYVEGNINRHFSLGEALSSLSDNKIIIGARLVLRCHVFHIQIKQGKLRENGFVDDDTEWVEIDEVSQSSSPSDLTADKMLHTVTWNKDTIIVGTIMGNPNMILTGLKFGVIDGKLELLIRLTAFDFKTGKLNESITGWSSLDPDARGDAKFMTTNLRSDLGQRTMPLLNKLDVVVDPVTPLIGAGLFVYEDPKRVQYLGLKLIHHSLDMFFWKYLPPPSY</sequence>
<comment type="caution">
    <text evidence="1">The sequence shown here is derived from an EMBL/GenBank/DDBJ whole genome shotgun (WGS) entry which is preliminary data.</text>
</comment>
<reference evidence="1" key="1">
    <citation type="submission" date="2023-04" db="EMBL/GenBank/DDBJ databases">
        <title>A chromosome-level genome assembly of the parasitoid wasp Eretmocerus hayati.</title>
        <authorList>
            <person name="Zhong Y."/>
            <person name="Liu S."/>
            <person name="Liu Y."/>
        </authorList>
    </citation>
    <scope>NUCLEOTIDE SEQUENCE</scope>
    <source>
        <strain evidence="1">ZJU_SS_LIU_2023</strain>
    </source>
</reference>
<accession>A0ACC2NEG2</accession>
<evidence type="ECO:0000313" key="2">
    <source>
        <dbReference type="Proteomes" id="UP001239111"/>
    </source>
</evidence>
<organism evidence="1 2">
    <name type="scientific">Eretmocerus hayati</name>
    <dbReference type="NCBI Taxonomy" id="131215"/>
    <lineage>
        <taxon>Eukaryota</taxon>
        <taxon>Metazoa</taxon>
        <taxon>Ecdysozoa</taxon>
        <taxon>Arthropoda</taxon>
        <taxon>Hexapoda</taxon>
        <taxon>Insecta</taxon>
        <taxon>Pterygota</taxon>
        <taxon>Neoptera</taxon>
        <taxon>Endopterygota</taxon>
        <taxon>Hymenoptera</taxon>
        <taxon>Apocrita</taxon>
        <taxon>Proctotrupomorpha</taxon>
        <taxon>Chalcidoidea</taxon>
        <taxon>Aphelinidae</taxon>
        <taxon>Aphelininae</taxon>
        <taxon>Eretmocerus</taxon>
    </lineage>
</organism>
<name>A0ACC2NEG2_9HYME</name>
<dbReference type="Proteomes" id="UP001239111">
    <property type="component" value="Chromosome 3"/>
</dbReference>
<proteinExistence type="predicted"/>
<keyword evidence="2" id="KW-1185">Reference proteome</keyword>
<dbReference type="EMBL" id="CM056743">
    <property type="protein sequence ID" value="KAJ8669168.1"/>
    <property type="molecule type" value="Genomic_DNA"/>
</dbReference>
<gene>
    <name evidence="1" type="ORF">QAD02_000427</name>
</gene>